<accession>A0A8H4XMT4</accession>
<proteinExistence type="predicted"/>
<comment type="caution">
    <text evidence="1">The sequence shown here is derived from an EMBL/GenBank/DDBJ whole genome shotgun (WGS) entry which is preliminary data.</text>
</comment>
<protein>
    <submittedName>
        <fullName evidence="1">Uncharacterized protein</fullName>
    </submittedName>
</protein>
<evidence type="ECO:0000313" key="2">
    <source>
        <dbReference type="Proteomes" id="UP000635477"/>
    </source>
</evidence>
<name>A0A8H4XMT4_9HYPO</name>
<keyword evidence="2" id="KW-1185">Reference proteome</keyword>
<sequence>MPSLAMPNQDLLCTNQQEARDVAWTDCPPGLNIHACHARLFEWKTLFTVHMDGSPSPRRTVGQFNGELDTQPQAANRPVQLRAAAAAAHGSLLTCHDIRKTFPRAGPPGFFLGERREEKRERVHDGRLVLDVALEAQTGRILRSSDMSISARRDHFSAQLRRVSDDRVLE</sequence>
<dbReference type="EMBL" id="JABEYC010000147">
    <property type="protein sequence ID" value="KAF4981859.1"/>
    <property type="molecule type" value="Genomic_DNA"/>
</dbReference>
<reference evidence="1" key="1">
    <citation type="journal article" date="2020" name="BMC Genomics">
        <title>Correction to: Identification and distribution of gene clusters required for synthesis of sphingolipid metabolism inhibitors in diverse species of the filamentous fungus Fusarium.</title>
        <authorList>
            <person name="Kim H.S."/>
            <person name="Lohmar J.M."/>
            <person name="Busman M."/>
            <person name="Brown D.W."/>
            <person name="Naumann T.A."/>
            <person name="Divon H.H."/>
            <person name="Lysoe E."/>
            <person name="Uhlig S."/>
            <person name="Proctor R.H."/>
        </authorList>
    </citation>
    <scope>NUCLEOTIDE SEQUENCE</scope>
    <source>
        <strain evidence="1">NRRL 22465</strain>
    </source>
</reference>
<dbReference type="Proteomes" id="UP000635477">
    <property type="component" value="Unassembled WGS sequence"/>
</dbReference>
<organism evidence="1 2">
    <name type="scientific">Fusarium zealandicum</name>
    <dbReference type="NCBI Taxonomy" id="1053134"/>
    <lineage>
        <taxon>Eukaryota</taxon>
        <taxon>Fungi</taxon>
        <taxon>Dikarya</taxon>
        <taxon>Ascomycota</taxon>
        <taxon>Pezizomycotina</taxon>
        <taxon>Sordariomycetes</taxon>
        <taxon>Hypocreomycetidae</taxon>
        <taxon>Hypocreales</taxon>
        <taxon>Nectriaceae</taxon>
        <taxon>Fusarium</taxon>
        <taxon>Fusarium staphyleae species complex</taxon>
    </lineage>
</organism>
<gene>
    <name evidence="1" type="ORF">FZEAL_2409</name>
</gene>
<evidence type="ECO:0000313" key="1">
    <source>
        <dbReference type="EMBL" id="KAF4981859.1"/>
    </source>
</evidence>
<dbReference type="AlphaFoldDB" id="A0A8H4XMT4"/>
<reference evidence="1" key="2">
    <citation type="submission" date="2020-05" db="EMBL/GenBank/DDBJ databases">
        <authorList>
            <person name="Kim H.-S."/>
            <person name="Proctor R.H."/>
            <person name="Brown D.W."/>
        </authorList>
    </citation>
    <scope>NUCLEOTIDE SEQUENCE</scope>
    <source>
        <strain evidence="1">NRRL 22465</strain>
    </source>
</reference>